<accession>A0A212JH70</accession>
<reference evidence="2" key="1">
    <citation type="submission" date="2016-04" db="EMBL/GenBank/DDBJ databases">
        <authorList>
            <person name="Evans L.H."/>
            <person name="Alamgir A."/>
            <person name="Owens N."/>
            <person name="Weber N.D."/>
            <person name="Virtaneva K."/>
            <person name="Barbian K."/>
            <person name="Babar A."/>
            <person name="Rosenke K."/>
        </authorList>
    </citation>
    <scope>NUCLEOTIDE SEQUENCE</scope>
    <source>
        <strain evidence="2">92-2</strain>
    </source>
</reference>
<protein>
    <submittedName>
        <fullName evidence="2">Uncharacterized protein</fullName>
    </submittedName>
</protein>
<name>A0A212JH70_9BACT</name>
<sequence>MPSVMSPIDCSNARMRAGRFTALPMWLVLLGLLAAASLLPSSPSWLAADEAQAASAYTPRHSGMDAPGEPKRIESLPSKNAGRTAEGGMGYTDAYGNTIDDRQPEEKPAPKRPRPGAYGVGAGQSERYERPLPDPQNQTPAWSFK</sequence>
<dbReference type="RefSeq" id="WP_296935263.1">
    <property type="nucleotide sequence ID" value="NZ_LT598928.1"/>
</dbReference>
<feature type="compositionally biased region" description="Basic and acidic residues" evidence="1">
    <location>
        <begin position="99"/>
        <end position="109"/>
    </location>
</feature>
<evidence type="ECO:0000313" key="2">
    <source>
        <dbReference type="EMBL" id="SBV98767.1"/>
    </source>
</evidence>
<feature type="region of interest" description="Disordered" evidence="1">
    <location>
        <begin position="50"/>
        <end position="145"/>
    </location>
</feature>
<dbReference type="AlphaFoldDB" id="A0A212JH70"/>
<organism evidence="2">
    <name type="scientific">uncultured Desulfovibrio sp</name>
    <dbReference type="NCBI Taxonomy" id="167968"/>
    <lineage>
        <taxon>Bacteria</taxon>
        <taxon>Pseudomonadati</taxon>
        <taxon>Thermodesulfobacteriota</taxon>
        <taxon>Desulfovibrionia</taxon>
        <taxon>Desulfovibrionales</taxon>
        <taxon>Desulfovibrionaceae</taxon>
        <taxon>Desulfovibrio</taxon>
        <taxon>environmental samples</taxon>
    </lineage>
</organism>
<dbReference type="EMBL" id="FLUP01000001">
    <property type="protein sequence ID" value="SBV98767.1"/>
    <property type="molecule type" value="Genomic_DNA"/>
</dbReference>
<feature type="compositionally biased region" description="Polar residues" evidence="1">
    <location>
        <begin position="135"/>
        <end position="145"/>
    </location>
</feature>
<evidence type="ECO:0000256" key="1">
    <source>
        <dbReference type="SAM" id="MobiDB-lite"/>
    </source>
</evidence>
<proteinExistence type="predicted"/>
<gene>
    <name evidence="2" type="ORF">KM92DES2_11100</name>
</gene>